<accession>A0ABV8R748</accession>
<evidence type="ECO:0000256" key="1">
    <source>
        <dbReference type="SAM" id="MobiDB-lite"/>
    </source>
</evidence>
<dbReference type="RefSeq" id="WP_230068260.1">
    <property type="nucleotide sequence ID" value="NZ_BAABLL010000017.1"/>
</dbReference>
<name>A0ABV8R748_9MICC</name>
<feature type="region of interest" description="Disordered" evidence="1">
    <location>
        <begin position="46"/>
        <end position="68"/>
    </location>
</feature>
<reference evidence="3" key="1">
    <citation type="journal article" date="2019" name="Int. J. Syst. Evol. Microbiol.">
        <title>The Global Catalogue of Microorganisms (GCM) 10K type strain sequencing project: providing services to taxonomists for standard genome sequencing and annotation.</title>
        <authorList>
            <consortium name="The Broad Institute Genomics Platform"/>
            <consortium name="The Broad Institute Genome Sequencing Center for Infectious Disease"/>
            <person name="Wu L."/>
            <person name="Ma J."/>
        </authorList>
    </citation>
    <scope>NUCLEOTIDE SEQUENCE [LARGE SCALE GENOMIC DNA]</scope>
    <source>
        <strain evidence="3">CGMCC 1.10698</strain>
    </source>
</reference>
<dbReference type="EMBL" id="JBHSCQ010000024">
    <property type="protein sequence ID" value="MFC4267238.1"/>
    <property type="molecule type" value="Genomic_DNA"/>
</dbReference>
<evidence type="ECO:0000313" key="3">
    <source>
        <dbReference type="Proteomes" id="UP001595773"/>
    </source>
</evidence>
<organism evidence="2 3">
    <name type="scientific">Arthrobacter cryoconiti</name>
    <dbReference type="NCBI Taxonomy" id="748907"/>
    <lineage>
        <taxon>Bacteria</taxon>
        <taxon>Bacillati</taxon>
        <taxon>Actinomycetota</taxon>
        <taxon>Actinomycetes</taxon>
        <taxon>Micrococcales</taxon>
        <taxon>Micrococcaceae</taxon>
        <taxon>Arthrobacter</taxon>
    </lineage>
</organism>
<proteinExistence type="predicted"/>
<gene>
    <name evidence="2" type="ORF">ACFOW9_16650</name>
</gene>
<evidence type="ECO:0000313" key="2">
    <source>
        <dbReference type="EMBL" id="MFC4267238.1"/>
    </source>
</evidence>
<protein>
    <submittedName>
        <fullName evidence="2">Uncharacterized protein</fullName>
    </submittedName>
</protein>
<sequence>MNRKMKIILGVAVLVAVILVMAAGMISKAKEQPPQGQQAIVHPTVQSPEPVSQGDDPNLASPVPESDSDRIKATVQGFILAYGGQSWDDPTPTSWIGRAQEFTTKSYANRLNQLFGKANAGPAWSDFVAHKTVRQPLIDEMRIVRTQGFSKGVVTVIVDYRITTAMDGGTPDSFESFNRMVQVANVNKDWLVDDFGDVAAGYAPDSGGVPTAPNVAPTVGD</sequence>
<keyword evidence="3" id="KW-1185">Reference proteome</keyword>
<dbReference type="Proteomes" id="UP001595773">
    <property type="component" value="Unassembled WGS sequence"/>
</dbReference>
<comment type="caution">
    <text evidence="2">The sequence shown here is derived from an EMBL/GenBank/DDBJ whole genome shotgun (WGS) entry which is preliminary data.</text>
</comment>